<dbReference type="InterPro" id="IPR011990">
    <property type="entry name" value="TPR-like_helical_dom_sf"/>
</dbReference>
<reference evidence="7" key="1">
    <citation type="submission" date="2021-04" db="EMBL/GenBank/DDBJ databases">
        <title>The genome sequence of Ideonella sp. 4Y11.</title>
        <authorList>
            <person name="Liu Y."/>
        </authorList>
    </citation>
    <scope>NUCLEOTIDE SEQUENCE</scope>
    <source>
        <strain evidence="7">4Y11</strain>
    </source>
</reference>
<dbReference type="PANTHER" id="PTHR43289:SF34">
    <property type="entry name" value="SERINE_THREONINE-PROTEIN KINASE YBDM-RELATED"/>
    <property type="match status" value="1"/>
</dbReference>
<accession>A0A940YSC1</accession>
<dbReference type="InterPro" id="IPR017441">
    <property type="entry name" value="Protein_kinase_ATP_BS"/>
</dbReference>
<keyword evidence="3 7" id="KW-0418">Kinase</keyword>
<evidence type="ECO:0000256" key="2">
    <source>
        <dbReference type="ARBA" id="ARBA00022741"/>
    </source>
</evidence>
<name>A0A940YSC1_9BURK</name>
<organism evidence="7 8">
    <name type="scientific">Ideonella aquatica</name>
    <dbReference type="NCBI Taxonomy" id="2824119"/>
    <lineage>
        <taxon>Bacteria</taxon>
        <taxon>Pseudomonadati</taxon>
        <taxon>Pseudomonadota</taxon>
        <taxon>Betaproteobacteria</taxon>
        <taxon>Burkholderiales</taxon>
        <taxon>Sphaerotilaceae</taxon>
        <taxon>Ideonella</taxon>
    </lineage>
</organism>
<comment type="caution">
    <text evidence="7">The sequence shown here is derived from an EMBL/GenBank/DDBJ whole genome shotgun (WGS) entry which is preliminary data.</text>
</comment>
<dbReference type="AlphaFoldDB" id="A0A940YSC1"/>
<dbReference type="RefSeq" id="WP_210801001.1">
    <property type="nucleotide sequence ID" value="NZ_JAGQDE010000003.1"/>
</dbReference>
<feature type="domain" description="Protein kinase" evidence="6">
    <location>
        <begin position="87"/>
        <end position="360"/>
    </location>
</feature>
<dbReference type="Gene3D" id="1.10.510.10">
    <property type="entry name" value="Transferase(Phosphotransferase) domain 1"/>
    <property type="match status" value="1"/>
</dbReference>
<dbReference type="SUPFAM" id="SSF56112">
    <property type="entry name" value="Protein kinase-like (PK-like)"/>
    <property type="match status" value="1"/>
</dbReference>
<gene>
    <name evidence="7" type="ORF">KAK06_05940</name>
</gene>
<feature type="binding site" evidence="5">
    <location>
        <position position="118"/>
    </location>
    <ligand>
        <name>ATP</name>
        <dbReference type="ChEBI" id="CHEBI:30616"/>
    </ligand>
</feature>
<dbReference type="InterPro" id="IPR011009">
    <property type="entry name" value="Kinase-like_dom_sf"/>
</dbReference>
<dbReference type="InterPro" id="IPR000719">
    <property type="entry name" value="Prot_kinase_dom"/>
</dbReference>
<evidence type="ECO:0000259" key="6">
    <source>
        <dbReference type="PROSITE" id="PS50011"/>
    </source>
</evidence>
<evidence type="ECO:0000313" key="8">
    <source>
        <dbReference type="Proteomes" id="UP000678374"/>
    </source>
</evidence>
<dbReference type="GO" id="GO:0004674">
    <property type="term" value="F:protein serine/threonine kinase activity"/>
    <property type="evidence" value="ECO:0007669"/>
    <property type="project" value="TreeGrafter"/>
</dbReference>
<evidence type="ECO:0000256" key="4">
    <source>
        <dbReference type="ARBA" id="ARBA00022840"/>
    </source>
</evidence>
<dbReference type="Pfam" id="PF13374">
    <property type="entry name" value="TPR_10"/>
    <property type="match status" value="2"/>
</dbReference>
<evidence type="ECO:0000256" key="5">
    <source>
        <dbReference type="PROSITE-ProRule" id="PRU10141"/>
    </source>
</evidence>
<keyword evidence="4 5" id="KW-0067">ATP-binding</keyword>
<dbReference type="Pfam" id="PF00069">
    <property type="entry name" value="Pkinase"/>
    <property type="match status" value="1"/>
</dbReference>
<dbReference type="GO" id="GO:0005524">
    <property type="term" value="F:ATP binding"/>
    <property type="evidence" value="ECO:0007669"/>
    <property type="project" value="UniProtKB-UniRule"/>
</dbReference>
<dbReference type="Gene3D" id="3.30.200.20">
    <property type="entry name" value="Phosphorylase Kinase, domain 1"/>
    <property type="match status" value="1"/>
</dbReference>
<dbReference type="PROSITE" id="PS00108">
    <property type="entry name" value="PROTEIN_KINASE_ST"/>
    <property type="match status" value="1"/>
</dbReference>
<keyword evidence="8" id="KW-1185">Reference proteome</keyword>
<keyword evidence="1" id="KW-0808">Transferase</keyword>
<sequence length="988" mass="108337">MSGLSDLDPAAFAELRRLLDEGLDLPGAERAAWLAALPAAQQPLRERLERLLAEAAADSGEAFQTLPPIAASDTAAAPDLPGDIGPWRPSRLLGEGGMGTVWLAERVDGLLKRPAALKLPRGAWRQAGLAERMARERDILARLDHPHIAPILDAGVTPEGQPWLALAYVEGQPIDEYVSQRQLGLRERIGLLLQVAGAVAHAHARLVVHRDLKPGNILVTPEGEVRLLDFGIGKLLDDEAAEGLALTQQLGRVMTPWYASPEQVQAQPIGTASDVYALGVVAFELLTGQRPYALQRETRVELEQAIVQGRLQRPSAAATTPWAAQLRGDLDTVLLKALKTDPDERYRTVDQFADDLQRWLRQRPVSAQPDRLAYRVRKFVQRNRLGVGLGTAAVAALAVALGVALWQREQARLEAAKANGIKDYLVSLFETNDVDQADALRKRGQSVQDLLEHSARTLGSGLADHPEVRDELQMLVGQLLQDLELSASALKLRQERVQALQALQAPALRQAEALRALAQSQYWSDDARGARTTLDQARQLCEPLGDTVGCLGVQSDLGQMEFDARHLDRALALTQPVVAQLRQIAPASAELAQALELLGNIELARNEVEESLARFRESMDIRRTLFGERSVRLATLRYRLGRNLWVARQLSQAESEFRAARAITLGTLGEAHPQTLRIEVNLGRLTSFIGVRTDGLQMLAHAVQQMLAMPEPMPTTEVLQARVALGSALLLDGHLERARGELDAAMALRAQLGPEQVYSDPSLDQSWARLLLDTGRYADARHSLETMHRRIVATYGADHPLVADALIRQASVALAERDLSQATRLLDQALSTQDSREAAYGSPKHRAQLLQATVLLDSGRPLEVAPLLEPGFEVARSTPRGDLFRDPLFQLTMLMARLRCAQGRHADGEVLFERAIALMRPANASHPLLIDAHARHALCLAGRGALEPARAQWQQAETLWAAQPGLGPHLRRGLDEVRRQTWARASPP</sequence>
<proteinExistence type="predicted"/>
<evidence type="ECO:0000256" key="3">
    <source>
        <dbReference type="ARBA" id="ARBA00022777"/>
    </source>
</evidence>
<dbReference type="PROSITE" id="PS50011">
    <property type="entry name" value="PROTEIN_KINASE_DOM"/>
    <property type="match status" value="1"/>
</dbReference>
<dbReference type="InterPro" id="IPR008271">
    <property type="entry name" value="Ser/Thr_kinase_AS"/>
</dbReference>
<evidence type="ECO:0000313" key="7">
    <source>
        <dbReference type="EMBL" id="MBQ0958495.1"/>
    </source>
</evidence>
<keyword evidence="2 5" id="KW-0547">Nucleotide-binding</keyword>
<dbReference type="SUPFAM" id="SSF48452">
    <property type="entry name" value="TPR-like"/>
    <property type="match status" value="3"/>
</dbReference>
<dbReference type="SMART" id="SM00220">
    <property type="entry name" value="S_TKc"/>
    <property type="match status" value="1"/>
</dbReference>
<dbReference type="PROSITE" id="PS00107">
    <property type="entry name" value="PROTEIN_KINASE_ATP"/>
    <property type="match status" value="1"/>
</dbReference>
<protein>
    <submittedName>
        <fullName evidence="7">Protein kinase</fullName>
    </submittedName>
</protein>
<dbReference type="CDD" id="cd14014">
    <property type="entry name" value="STKc_PknB_like"/>
    <property type="match status" value="1"/>
</dbReference>
<evidence type="ECO:0000256" key="1">
    <source>
        <dbReference type="ARBA" id="ARBA00022679"/>
    </source>
</evidence>
<dbReference type="Gene3D" id="1.25.40.10">
    <property type="entry name" value="Tetratricopeptide repeat domain"/>
    <property type="match status" value="2"/>
</dbReference>
<dbReference type="EMBL" id="JAGQDE010000003">
    <property type="protein sequence ID" value="MBQ0958495.1"/>
    <property type="molecule type" value="Genomic_DNA"/>
</dbReference>
<dbReference type="PANTHER" id="PTHR43289">
    <property type="entry name" value="MITOGEN-ACTIVATED PROTEIN KINASE KINASE KINASE 20-RELATED"/>
    <property type="match status" value="1"/>
</dbReference>
<dbReference type="Proteomes" id="UP000678374">
    <property type="component" value="Unassembled WGS sequence"/>
</dbReference>